<evidence type="ECO:0000256" key="11">
    <source>
        <dbReference type="ARBA" id="ARBA00022989"/>
    </source>
</evidence>
<dbReference type="GO" id="GO:0080005">
    <property type="term" value="P:photosystem stoichiometry adjustment"/>
    <property type="evidence" value="ECO:0007669"/>
    <property type="project" value="EnsemblPlants"/>
</dbReference>
<dbReference type="PANTHER" id="PTHR13832">
    <property type="entry name" value="PROTEIN PHOSPHATASE 2C"/>
    <property type="match status" value="1"/>
</dbReference>
<comment type="catalytic activity">
    <reaction evidence="14">
        <text>O-phospho-L-seryl-[protein] + H2O = L-seryl-[protein] + phosphate</text>
        <dbReference type="Rhea" id="RHEA:20629"/>
        <dbReference type="Rhea" id="RHEA-COMP:9863"/>
        <dbReference type="Rhea" id="RHEA-COMP:11604"/>
        <dbReference type="ChEBI" id="CHEBI:15377"/>
        <dbReference type="ChEBI" id="CHEBI:29999"/>
        <dbReference type="ChEBI" id="CHEBI:43474"/>
        <dbReference type="ChEBI" id="CHEBI:83421"/>
        <dbReference type="EC" id="3.1.3.16"/>
    </reaction>
</comment>
<evidence type="ECO:0000256" key="17">
    <source>
        <dbReference type="SAM" id="Phobius"/>
    </source>
</evidence>
<sequence>MALLSPRVPRLPLASAAGGAGLRCCVGRAGSAAWCHATAAGSVASSSSELEAIRWGTAKLQGARDEMEDEVVLRPGSLLDGFSFAAVFDGHAGFSAVEFLREELYKECAAALDGGAVLSTKNLDAITESIQRAFATVDANLSTWLEQMEKEDESGATATAMFLRNDVLVVSHIGDSCLVISRGGRPQAVTNFHRPYGNKKASLEEVKRIRAAGGWIVDGRICGEISVSRAFGDIRFKTRKNEINFKGDLIISSPDVSLVELGPDVEFVLLATDGLWDYIKSSEAVALVRDQLRQHGDVQVACEALGQIALDRRSQDNISIVIADLGRTNWKELPVQRPNLFLELTQAVATVGAVSLGIYISSLLALQ</sequence>
<dbReference type="EnsemblPlants" id="OPUNC01G19620.1">
    <property type="protein sequence ID" value="OPUNC01G19620.1"/>
    <property type="gene ID" value="OPUNC01G19620"/>
</dbReference>
<evidence type="ECO:0000256" key="10">
    <source>
        <dbReference type="ARBA" id="ARBA00022912"/>
    </source>
</evidence>
<dbReference type="GO" id="GO:0000287">
    <property type="term" value="F:magnesium ion binding"/>
    <property type="evidence" value="ECO:0007669"/>
    <property type="project" value="EnsemblPlants"/>
</dbReference>
<dbReference type="InterPro" id="IPR036457">
    <property type="entry name" value="PPM-type-like_dom_sf"/>
</dbReference>
<dbReference type="InterPro" id="IPR015655">
    <property type="entry name" value="PP2C"/>
</dbReference>
<keyword evidence="8 16" id="KW-0378">Hydrolase</keyword>
<dbReference type="CDD" id="cd00143">
    <property type="entry name" value="PP2Cc"/>
    <property type="match status" value="1"/>
</dbReference>
<dbReference type="GO" id="GO:0009767">
    <property type="term" value="P:photosynthetic electron transport chain"/>
    <property type="evidence" value="ECO:0007669"/>
    <property type="project" value="EnsemblPlants"/>
</dbReference>
<dbReference type="SUPFAM" id="SSF81606">
    <property type="entry name" value="PP2C-like"/>
    <property type="match status" value="1"/>
</dbReference>
<evidence type="ECO:0000256" key="14">
    <source>
        <dbReference type="ARBA" id="ARBA00047761"/>
    </source>
</evidence>
<comment type="similarity">
    <text evidence="4 16">Belongs to the PP2C family.</text>
</comment>
<accession>A0A0E0JK07</accession>
<dbReference type="SMART" id="SM00332">
    <property type="entry name" value="PP2Cc"/>
    <property type="match status" value="1"/>
</dbReference>
<evidence type="ECO:0000256" key="6">
    <source>
        <dbReference type="ARBA" id="ARBA00022692"/>
    </source>
</evidence>
<dbReference type="STRING" id="4537.A0A0E0JK07"/>
<organism evidence="19">
    <name type="scientific">Oryza punctata</name>
    <name type="common">Red rice</name>
    <dbReference type="NCBI Taxonomy" id="4537"/>
    <lineage>
        <taxon>Eukaryota</taxon>
        <taxon>Viridiplantae</taxon>
        <taxon>Streptophyta</taxon>
        <taxon>Embryophyta</taxon>
        <taxon>Tracheophyta</taxon>
        <taxon>Spermatophyta</taxon>
        <taxon>Magnoliopsida</taxon>
        <taxon>Liliopsida</taxon>
        <taxon>Poales</taxon>
        <taxon>Poaceae</taxon>
        <taxon>BOP clade</taxon>
        <taxon>Oryzoideae</taxon>
        <taxon>Oryzeae</taxon>
        <taxon>Oryzinae</taxon>
        <taxon>Oryza</taxon>
    </lineage>
</organism>
<proteinExistence type="inferred from homology"/>
<evidence type="ECO:0000256" key="15">
    <source>
        <dbReference type="ARBA" id="ARBA00048336"/>
    </source>
</evidence>
<name>A0A0E0JK07_ORYPU</name>
<dbReference type="PROSITE" id="PS01032">
    <property type="entry name" value="PPM_1"/>
    <property type="match status" value="1"/>
</dbReference>
<dbReference type="PROSITE" id="PS51746">
    <property type="entry name" value="PPM_2"/>
    <property type="match status" value="1"/>
</dbReference>
<dbReference type="GO" id="GO:0030145">
    <property type="term" value="F:manganese ion binding"/>
    <property type="evidence" value="ECO:0007669"/>
    <property type="project" value="EnsemblPlants"/>
</dbReference>
<keyword evidence="11 17" id="KW-1133">Transmembrane helix</keyword>
<evidence type="ECO:0000256" key="1">
    <source>
        <dbReference type="ARBA" id="ARBA00001936"/>
    </source>
</evidence>
<reference evidence="19" key="2">
    <citation type="submission" date="2018-05" db="EMBL/GenBank/DDBJ databases">
        <title>OpunRS2 (Oryza punctata Reference Sequence Version 2).</title>
        <authorList>
            <person name="Zhang J."/>
            <person name="Kudrna D."/>
            <person name="Lee S."/>
            <person name="Talag J."/>
            <person name="Welchert J."/>
            <person name="Wing R.A."/>
        </authorList>
    </citation>
    <scope>NUCLEOTIDE SEQUENCE [LARGE SCALE GENOMIC DNA]</scope>
</reference>
<dbReference type="Pfam" id="PF00481">
    <property type="entry name" value="PP2C"/>
    <property type="match status" value="1"/>
</dbReference>
<comment type="catalytic activity">
    <reaction evidence="15">
        <text>O-phospho-L-threonyl-[protein] + H2O = L-threonyl-[protein] + phosphate</text>
        <dbReference type="Rhea" id="RHEA:47004"/>
        <dbReference type="Rhea" id="RHEA-COMP:11060"/>
        <dbReference type="Rhea" id="RHEA-COMP:11605"/>
        <dbReference type="ChEBI" id="CHEBI:15377"/>
        <dbReference type="ChEBI" id="CHEBI:30013"/>
        <dbReference type="ChEBI" id="CHEBI:43474"/>
        <dbReference type="ChEBI" id="CHEBI:61977"/>
        <dbReference type="EC" id="3.1.3.16"/>
    </reaction>
</comment>
<evidence type="ECO:0000256" key="4">
    <source>
        <dbReference type="ARBA" id="ARBA00006702"/>
    </source>
</evidence>
<keyword evidence="12 17" id="KW-0472">Membrane</keyword>
<dbReference type="GO" id="GO:0004722">
    <property type="term" value="F:protein serine/threonine phosphatase activity"/>
    <property type="evidence" value="ECO:0007669"/>
    <property type="project" value="UniProtKB-EC"/>
</dbReference>
<dbReference type="Gene3D" id="3.60.40.10">
    <property type="entry name" value="PPM-type phosphatase domain"/>
    <property type="match status" value="1"/>
</dbReference>
<keyword evidence="9" id="KW-0460">Magnesium</keyword>
<keyword evidence="6 17" id="KW-0812">Transmembrane</keyword>
<dbReference type="GO" id="GO:0009570">
    <property type="term" value="C:chloroplast stroma"/>
    <property type="evidence" value="ECO:0007669"/>
    <property type="project" value="EnsemblPlants"/>
</dbReference>
<evidence type="ECO:0000256" key="16">
    <source>
        <dbReference type="RuleBase" id="RU003465"/>
    </source>
</evidence>
<dbReference type="InterPro" id="IPR000222">
    <property type="entry name" value="PP2C_BS"/>
</dbReference>
<evidence type="ECO:0000256" key="9">
    <source>
        <dbReference type="ARBA" id="ARBA00022842"/>
    </source>
</evidence>
<dbReference type="AlphaFoldDB" id="A0A0E0JK07"/>
<feature type="transmembrane region" description="Helical" evidence="17">
    <location>
        <begin position="347"/>
        <end position="366"/>
    </location>
</feature>
<evidence type="ECO:0000313" key="19">
    <source>
        <dbReference type="EnsemblPlants" id="OPUNC01G19620.1"/>
    </source>
</evidence>
<dbReference type="eggNOG" id="KOG0698">
    <property type="taxonomic scope" value="Eukaryota"/>
</dbReference>
<evidence type="ECO:0000256" key="3">
    <source>
        <dbReference type="ARBA" id="ARBA00004167"/>
    </source>
</evidence>
<keyword evidence="7" id="KW-0479">Metal-binding</keyword>
<protein>
    <recommendedName>
        <fullName evidence="5">protein-serine/threonine phosphatase</fullName>
        <ecNumber evidence="5">3.1.3.16</ecNumber>
    </recommendedName>
</protein>
<evidence type="ECO:0000256" key="13">
    <source>
        <dbReference type="ARBA" id="ARBA00023211"/>
    </source>
</evidence>
<dbReference type="HOGENOM" id="CLU_013173_1_0_1"/>
<evidence type="ECO:0000313" key="20">
    <source>
        <dbReference type="Proteomes" id="UP000026962"/>
    </source>
</evidence>
<dbReference type="Proteomes" id="UP000026962">
    <property type="component" value="Chromosome 1"/>
</dbReference>
<feature type="domain" description="PPM-type phosphatase" evidence="18">
    <location>
        <begin position="54"/>
        <end position="325"/>
    </location>
</feature>
<dbReference type="GO" id="GO:0009579">
    <property type="term" value="C:thylakoid"/>
    <property type="evidence" value="ECO:0007669"/>
    <property type="project" value="EnsemblPlants"/>
</dbReference>
<keyword evidence="20" id="KW-1185">Reference proteome</keyword>
<keyword evidence="13" id="KW-0464">Manganese</keyword>
<evidence type="ECO:0000256" key="8">
    <source>
        <dbReference type="ARBA" id="ARBA00022801"/>
    </source>
</evidence>
<evidence type="ECO:0000256" key="7">
    <source>
        <dbReference type="ARBA" id="ARBA00022723"/>
    </source>
</evidence>
<comment type="cofactor">
    <cofactor evidence="2">
        <name>Mg(2+)</name>
        <dbReference type="ChEBI" id="CHEBI:18420"/>
    </cofactor>
</comment>
<dbReference type="InterPro" id="IPR001932">
    <property type="entry name" value="PPM-type_phosphatase-like_dom"/>
</dbReference>
<evidence type="ECO:0000256" key="12">
    <source>
        <dbReference type="ARBA" id="ARBA00023136"/>
    </source>
</evidence>
<dbReference type="GO" id="GO:0016020">
    <property type="term" value="C:membrane"/>
    <property type="evidence" value="ECO:0007669"/>
    <property type="project" value="UniProtKB-SubCell"/>
</dbReference>
<evidence type="ECO:0000256" key="2">
    <source>
        <dbReference type="ARBA" id="ARBA00001946"/>
    </source>
</evidence>
<evidence type="ECO:0000256" key="5">
    <source>
        <dbReference type="ARBA" id="ARBA00013081"/>
    </source>
</evidence>
<dbReference type="EC" id="3.1.3.16" evidence="5"/>
<evidence type="ECO:0000259" key="18">
    <source>
        <dbReference type="PROSITE" id="PS51746"/>
    </source>
</evidence>
<keyword evidence="10 16" id="KW-0904">Protein phosphatase</keyword>
<dbReference type="PANTHER" id="PTHR13832:SF589">
    <property type="entry name" value="[PYRUVATE DEHYDROGENASE [ACETYL-TRANSFERRING]]-PHOSPHATASE 2, MITOCHONDRIAL"/>
    <property type="match status" value="1"/>
</dbReference>
<reference evidence="19" key="1">
    <citation type="submission" date="2015-04" db="UniProtKB">
        <authorList>
            <consortium name="EnsemblPlants"/>
        </authorList>
    </citation>
    <scope>IDENTIFICATION</scope>
</reference>
<dbReference type="OMA" id="WCHASAA"/>
<dbReference type="FunFam" id="3.60.40.10:FF:000049">
    <property type="entry name" value="Protein phosphatase 2C 57"/>
    <property type="match status" value="1"/>
</dbReference>
<comment type="cofactor">
    <cofactor evidence="1">
        <name>Mn(2+)</name>
        <dbReference type="ChEBI" id="CHEBI:29035"/>
    </cofactor>
</comment>
<dbReference type="Gramene" id="OPUNC01G19620.1">
    <property type="protein sequence ID" value="OPUNC01G19620.1"/>
    <property type="gene ID" value="OPUNC01G19620"/>
</dbReference>
<comment type="subcellular location">
    <subcellularLocation>
        <location evidence="3">Membrane</location>
        <topology evidence="3">Single-pass membrane protein</topology>
    </subcellularLocation>
</comment>